<dbReference type="EMBL" id="JAPWTK010000120">
    <property type="protein sequence ID" value="KAJ8949296.1"/>
    <property type="molecule type" value="Genomic_DNA"/>
</dbReference>
<evidence type="ECO:0000256" key="2">
    <source>
        <dbReference type="ARBA" id="ARBA00004401"/>
    </source>
</evidence>
<dbReference type="GO" id="GO:0005886">
    <property type="term" value="C:plasma membrane"/>
    <property type="evidence" value="ECO:0007669"/>
    <property type="project" value="UniProtKB-SubCell"/>
</dbReference>
<evidence type="ECO:0008006" key="13">
    <source>
        <dbReference type="Google" id="ProtNLM"/>
    </source>
</evidence>
<evidence type="ECO:0000256" key="6">
    <source>
        <dbReference type="ARBA" id="ARBA00022801"/>
    </source>
</evidence>
<feature type="non-terminal residue" evidence="11">
    <location>
        <position position="1"/>
    </location>
</feature>
<evidence type="ECO:0000256" key="5">
    <source>
        <dbReference type="ARBA" id="ARBA00022723"/>
    </source>
</evidence>
<sequence>GWYILRDWSETDFDRNTLLENLHVRYGVSPFFKISVEPNPNMPGHNSIRISPSGLGLPDRKYYYMDEDDRIQTAYKQYIRDVIIDLNNAANEATKFGTDMFSYEKRIAEVTPDRNTLQNPIHTYNAVSLSELKLTNMINFYDILQAMYPDSNITEHTEVIVTSLDYIHKIAQIIGTTDSRTLNGYLIWTLVHKYIPYLSDKYTSPLDSFNNDLYGIKEPQQRWEMCSRLVRNVMGLAVDNYLEKTNPVSEESVRVVNNTFGFIVDVVKKRINKFENTALLYKHLQFKLSTLELQIGVPKQARNETFMKTYYLGLRIIKSNLFETVRNGIYFQKKIEEKKLSNSAIDETVMSHALADVPKVVYSPSDHKIVVPRNLLMEPVFEHNFPNPVIYGRLGVELAEAVVSSVLPYNSLWTANKKILSPSHMTVDESIRAVQSPIKCLADVISNKHSTVPEQVVNETSLRALIHLSAVSVAQEALHLSLENKEHIHQPSLEGYEDPALFFMSYAQTQCSESTSQHKLYEEVINFQLPQKSLLHLAWTQISEFSESLECSVAEDLLCRDIF</sequence>
<dbReference type="PROSITE" id="PS51885">
    <property type="entry name" value="NEPRILYSIN"/>
    <property type="match status" value="1"/>
</dbReference>
<comment type="subcellular location">
    <subcellularLocation>
        <location evidence="2">Cell membrane</location>
        <topology evidence="2">Single-pass type II membrane protein</topology>
    </subcellularLocation>
</comment>
<evidence type="ECO:0000256" key="1">
    <source>
        <dbReference type="ARBA" id="ARBA00001947"/>
    </source>
</evidence>
<dbReference type="InterPro" id="IPR000718">
    <property type="entry name" value="Peptidase_M13"/>
</dbReference>
<comment type="cofactor">
    <cofactor evidence="1">
        <name>Zn(2+)</name>
        <dbReference type="ChEBI" id="CHEBI:29105"/>
    </cofactor>
</comment>
<dbReference type="InterPro" id="IPR018497">
    <property type="entry name" value="Peptidase_M13_C"/>
</dbReference>
<feature type="domain" description="Peptidase M13 C-terminal" evidence="9">
    <location>
        <begin position="361"/>
        <end position="554"/>
    </location>
</feature>
<feature type="domain" description="Peptidase M13 N-terminal" evidence="10">
    <location>
        <begin position="9"/>
        <end position="275"/>
    </location>
</feature>
<accession>A0AAV8YFM0</accession>
<evidence type="ECO:0000259" key="10">
    <source>
        <dbReference type="Pfam" id="PF05649"/>
    </source>
</evidence>
<dbReference type="PANTHER" id="PTHR11733">
    <property type="entry name" value="ZINC METALLOPROTEASE FAMILY M13 NEPRILYSIN-RELATED"/>
    <property type="match status" value="1"/>
</dbReference>
<evidence type="ECO:0000313" key="11">
    <source>
        <dbReference type="EMBL" id="KAJ8949296.1"/>
    </source>
</evidence>
<comment type="similarity">
    <text evidence="3">Belongs to the peptidase M13 family.</text>
</comment>
<dbReference type="CDD" id="cd08662">
    <property type="entry name" value="M13"/>
    <property type="match status" value="1"/>
</dbReference>
<dbReference type="GO" id="GO:0046872">
    <property type="term" value="F:metal ion binding"/>
    <property type="evidence" value="ECO:0007669"/>
    <property type="project" value="UniProtKB-KW"/>
</dbReference>
<evidence type="ECO:0000313" key="12">
    <source>
        <dbReference type="Proteomes" id="UP001162162"/>
    </source>
</evidence>
<keyword evidence="5" id="KW-0479">Metal-binding</keyword>
<evidence type="ECO:0000256" key="4">
    <source>
        <dbReference type="ARBA" id="ARBA00022670"/>
    </source>
</evidence>
<dbReference type="Pfam" id="PF01431">
    <property type="entry name" value="Peptidase_M13"/>
    <property type="match status" value="1"/>
</dbReference>
<proteinExistence type="inferred from homology"/>
<dbReference type="Pfam" id="PF05649">
    <property type="entry name" value="Peptidase_M13_N"/>
    <property type="match status" value="1"/>
</dbReference>
<protein>
    <recommendedName>
        <fullName evidence="13">Vitellogenin</fullName>
    </recommendedName>
</protein>
<dbReference type="Proteomes" id="UP001162162">
    <property type="component" value="Unassembled WGS sequence"/>
</dbReference>
<dbReference type="InterPro" id="IPR024079">
    <property type="entry name" value="MetalloPept_cat_dom_sf"/>
</dbReference>
<evidence type="ECO:0000256" key="3">
    <source>
        <dbReference type="ARBA" id="ARBA00007357"/>
    </source>
</evidence>
<dbReference type="SUPFAM" id="SSF55486">
    <property type="entry name" value="Metalloproteases ('zincins'), catalytic domain"/>
    <property type="match status" value="1"/>
</dbReference>
<organism evidence="11 12">
    <name type="scientific">Aromia moschata</name>
    <dbReference type="NCBI Taxonomy" id="1265417"/>
    <lineage>
        <taxon>Eukaryota</taxon>
        <taxon>Metazoa</taxon>
        <taxon>Ecdysozoa</taxon>
        <taxon>Arthropoda</taxon>
        <taxon>Hexapoda</taxon>
        <taxon>Insecta</taxon>
        <taxon>Pterygota</taxon>
        <taxon>Neoptera</taxon>
        <taxon>Endopterygota</taxon>
        <taxon>Coleoptera</taxon>
        <taxon>Polyphaga</taxon>
        <taxon>Cucujiformia</taxon>
        <taxon>Chrysomeloidea</taxon>
        <taxon>Cerambycidae</taxon>
        <taxon>Cerambycinae</taxon>
        <taxon>Callichromatini</taxon>
        <taxon>Aromia</taxon>
    </lineage>
</organism>
<dbReference type="GO" id="GO:0004222">
    <property type="term" value="F:metalloendopeptidase activity"/>
    <property type="evidence" value="ECO:0007669"/>
    <property type="project" value="InterPro"/>
</dbReference>
<gene>
    <name evidence="11" type="ORF">NQ318_006721</name>
</gene>
<reference evidence="11" key="1">
    <citation type="journal article" date="2023" name="Insect Mol. Biol.">
        <title>Genome sequencing provides insights into the evolution of gene families encoding plant cell wall-degrading enzymes in longhorned beetles.</title>
        <authorList>
            <person name="Shin N.R."/>
            <person name="Okamura Y."/>
            <person name="Kirsch R."/>
            <person name="Pauchet Y."/>
        </authorList>
    </citation>
    <scope>NUCLEOTIDE SEQUENCE</scope>
    <source>
        <strain evidence="11">AMC_N1</strain>
    </source>
</reference>
<keyword evidence="6" id="KW-0378">Hydrolase</keyword>
<dbReference type="Gene3D" id="1.10.1380.10">
    <property type="entry name" value="Neutral endopeptidase , domain2"/>
    <property type="match status" value="1"/>
</dbReference>
<dbReference type="InterPro" id="IPR008753">
    <property type="entry name" value="Peptidase_M13_N"/>
</dbReference>
<dbReference type="PANTHER" id="PTHR11733:SF228">
    <property type="entry name" value="PROTEIN GONE EARLY"/>
    <property type="match status" value="1"/>
</dbReference>
<comment type="caution">
    <text evidence="11">The sequence shown here is derived from an EMBL/GenBank/DDBJ whole genome shotgun (WGS) entry which is preliminary data.</text>
</comment>
<dbReference type="GO" id="GO:0016485">
    <property type="term" value="P:protein processing"/>
    <property type="evidence" value="ECO:0007669"/>
    <property type="project" value="TreeGrafter"/>
</dbReference>
<name>A0AAV8YFM0_9CUCU</name>
<keyword evidence="8" id="KW-0482">Metalloprotease</keyword>
<dbReference type="Gene3D" id="3.40.390.10">
    <property type="entry name" value="Collagenase (Catalytic Domain)"/>
    <property type="match status" value="1"/>
</dbReference>
<keyword evidence="12" id="KW-1185">Reference proteome</keyword>
<evidence type="ECO:0000256" key="7">
    <source>
        <dbReference type="ARBA" id="ARBA00022833"/>
    </source>
</evidence>
<dbReference type="AlphaFoldDB" id="A0AAV8YFM0"/>
<keyword evidence="7" id="KW-0862">Zinc</keyword>
<evidence type="ECO:0000256" key="8">
    <source>
        <dbReference type="ARBA" id="ARBA00023049"/>
    </source>
</evidence>
<dbReference type="InterPro" id="IPR042089">
    <property type="entry name" value="Peptidase_M13_dom_2"/>
</dbReference>
<keyword evidence="4" id="KW-0645">Protease</keyword>
<evidence type="ECO:0000259" key="9">
    <source>
        <dbReference type="Pfam" id="PF01431"/>
    </source>
</evidence>